<keyword evidence="3 5" id="KW-0819">tRNA processing</keyword>
<dbReference type="InterPro" id="IPR020103">
    <property type="entry name" value="PsdUridine_synth_cat_dom_sf"/>
</dbReference>
<comment type="similarity">
    <text evidence="2 5">Belongs to the pseudouridine synthase TruB family. Type 1 subfamily.</text>
</comment>
<evidence type="ECO:0000256" key="3">
    <source>
        <dbReference type="ARBA" id="ARBA00022694"/>
    </source>
</evidence>
<evidence type="ECO:0000259" key="7">
    <source>
        <dbReference type="Pfam" id="PF09157"/>
    </source>
</evidence>
<evidence type="ECO:0000256" key="4">
    <source>
        <dbReference type="ARBA" id="ARBA00023235"/>
    </source>
</evidence>
<comment type="function">
    <text evidence="5">Responsible for synthesis of pseudouridine from uracil-55 in the psi GC loop of transfer RNAs.</text>
</comment>
<dbReference type="Pfam" id="PF09157">
    <property type="entry name" value="TruB-C_2"/>
    <property type="match status" value="1"/>
</dbReference>
<dbReference type="Gene3D" id="2.30.130.10">
    <property type="entry name" value="PUA domain"/>
    <property type="match status" value="1"/>
</dbReference>
<evidence type="ECO:0000256" key="1">
    <source>
        <dbReference type="ARBA" id="ARBA00000385"/>
    </source>
</evidence>
<dbReference type="NCBIfam" id="TIGR00431">
    <property type="entry name" value="TruB"/>
    <property type="match status" value="1"/>
</dbReference>
<dbReference type="Gene3D" id="3.30.2350.10">
    <property type="entry name" value="Pseudouridine synthase"/>
    <property type="match status" value="1"/>
</dbReference>
<evidence type="ECO:0000259" key="8">
    <source>
        <dbReference type="Pfam" id="PF16198"/>
    </source>
</evidence>
<organism evidence="9 10">
    <name type="scientific">Gemmata obscuriglobus</name>
    <dbReference type="NCBI Taxonomy" id="114"/>
    <lineage>
        <taxon>Bacteria</taxon>
        <taxon>Pseudomonadati</taxon>
        <taxon>Planctomycetota</taxon>
        <taxon>Planctomycetia</taxon>
        <taxon>Gemmatales</taxon>
        <taxon>Gemmataceae</taxon>
        <taxon>Gemmata</taxon>
    </lineage>
</organism>
<protein>
    <recommendedName>
        <fullName evidence="5">tRNA pseudouridine synthase B</fullName>
        <ecNumber evidence="5">5.4.99.25</ecNumber>
    </recommendedName>
    <alternativeName>
        <fullName evidence="5">tRNA pseudouridine(55) synthase</fullName>
        <shortName evidence="5">Psi55 synthase</shortName>
    </alternativeName>
    <alternativeName>
        <fullName evidence="5">tRNA pseudouridylate synthase</fullName>
    </alternativeName>
    <alternativeName>
        <fullName evidence="5">tRNA-uridine isomerase</fullName>
    </alternativeName>
</protein>
<dbReference type="AlphaFoldDB" id="A0A2Z3GW03"/>
<dbReference type="Pfam" id="PF16198">
    <property type="entry name" value="TruB_C_2"/>
    <property type="match status" value="1"/>
</dbReference>
<keyword evidence="10" id="KW-1185">Reference proteome</keyword>
<dbReference type="KEGG" id="gog:C1280_13505"/>
<dbReference type="InterPro" id="IPR032819">
    <property type="entry name" value="TruB_C"/>
</dbReference>
<reference evidence="9 10" key="1">
    <citation type="submission" date="2018-01" db="EMBL/GenBank/DDBJ databases">
        <title>G. obscuriglobus.</title>
        <authorList>
            <person name="Franke J."/>
            <person name="Blomberg W."/>
            <person name="Selmecki A."/>
        </authorList>
    </citation>
    <scope>NUCLEOTIDE SEQUENCE [LARGE SCALE GENOMIC DNA]</scope>
    <source>
        <strain evidence="9 10">DSM 5831</strain>
    </source>
</reference>
<evidence type="ECO:0000256" key="2">
    <source>
        <dbReference type="ARBA" id="ARBA00005642"/>
    </source>
</evidence>
<keyword evidence="4 5" id="KW-0413">Isomerase</keyword>
<dbReference type="Pfam" id="PF01509">
    <property type="entry name" value="TruB_N"/>
    <property type="match status" value="1"/>
</dbReference>
<dbReference type="HAMAP" id="MF_01080">
    <property type="entry name" value="TruB_bact"/>
    <property type="match status" value="1"/>
</dbReference>
<dbReference type="PANTHER" id="PTHR13767:SF2">
    <property type="entry name" value="PSEUDOURIDYLATE SYNTHASE TRUB1"/>
    <property type="match status" value="1"/>
</dbReference>
<feature type="domain" description="tRNA pseudouridylate synthase B C-terminal" evidence="8">
    <location>
        <begin position="176"/>
        <end position="212"/>
    </location>
</feature>
<name>A0A2Z3GW03_9BACT</name>
<dbReference type="Proteomes" id="UP000245802">
    <property type="component" value="Chromosome"/>
</dbReference>
<dbReference type="GO" id="GO:1990481">
    <property type="term" value="P:mRNA pseudouridine synthesis"/>
    <property type="evidence" value="ECO:0007669"/>
    <property type="project" value="TreeGrafter"/>
</dbReference>
<evidence type="ECO:0000313" key="9">
    <source>
        <dbReference type="EMBL" id="AWM37903.1"/>
    </source>
</evidence>
<dbReference type="EMBL" id="CP025958">
    <property type="protein sequence ID" value="AWM37903.1"/>
    <property type="molecule type" value="Genomic_DNA"/>
</dbReference>
<dbReference type="GO" id="GO:0031119">
    <property type="term" value="P:tRNA pseudouridine synthesis"/>
    <property type="evidence" value="ECO:0007669"/>
    <property type="project" value="UniProtKB-UniRule"/>
</dbReference>
<dbReference type="InterPro" id="IPR015240">
    <property type="entry name" value="tRNA_sdUridine_synth_fam1_C"/>
</dbReference>
<dbReference type="EC" id="5.4.99.25" evidence="5"/>
<feature type="domain" description="Pseudouridine synthase II N-terminal" evidence="6">
    <location>
        <begin position="31"/>
        <end position="175"/>
    </location>
</feature>
<dbReference type="GO" id="GO:0003723">
    <property type="term" value="F:RNA binding"/>
    <property type="evidence" value="ECO:0007669"/>
    <property type="project" value="InterPro"/>
</dbReference>
<proteinExistence type="inferred from homology"/>
<accession>A0A2Z3GW03</accession>
<comment type="catalytic activity">
    <reaction evidence="1 5">
        <text>uridine(55) in tRNA = pseudouridine(55) in tRNA</text>
        <dbReference type="Rhea" id="RHEA:42532"/>
        <dbReference type="Rhea" id="RHEA-COMP:10101"/>
        <dbReference type="Rhea" id="RHEA-COMP:10102"/>
        <dbReference type="ChEBI" id="CHEBI:65314"/>
        <dbReference type="ChEBI" id="CHEBI:65315"/>
        <dbReference type="EC" id="5.4.99.25"/>
    </reaction>
</comment>
<gene>
    <name evidence="5 9" type="primary">truB</name>
    <name evidence="9" type="ORF">C1280_13505</name>
</gene>
<dbReference type="SUPFAM" id="SSF55120">
    <property type="entry name" value="Pseudouridine synthase"/>
    <property type="match status" value="1"/>
</dbReference>
<feature type="active site" description="Nucleophile" evidence="5">
    <location>
        <position position="42"/>
    </location>
</feature>
<dbReference type="InterPro" id="IPR014780">
    <property type="entry name" value="tRNA_psdUridine_synth_TruB"/>
</dbReference>
<feature type="domain" description="tRNA pseudouridine synthase II TruB subfamily 1 C-terminal" evidence="7">
    <location>
        <begin position="233"/>
        <end position="291"/>
    </location>
</feature>
<sequence length="294" mass="30948">MDAMNGLLVIDKPGGMTSRDAVNRVQRWFPKKTKIGHTGTLDPLATGVLVVCVGAATRLADYVQAMGKTYASRFRLGATSTSDDADGTVTDTPGAVPPTGEAVEASLQRFVGVIEQLPPAVSALKVDGRRAHDLVRQGKEVTLAPRPVRIDAVRLTGYDWPFADVEVDCGKGTYIRSIARDLGAALGCGGMVQTLRRARVGCYLAEDAVTLDLDPGEVGKHLMPMSSALSTLPAVRISAEVVTRFRQGQTVATAGEASPQPGEEVVVIDGFQEVIGIGAVLPNGFVKPTLVLPS</sequence>
<dbReference type="InterPro" id="IPR002501">
    <property type="entry name" value="PsdUridine_synth_N"/>
</dbReference>
<dbReference type="CDD" id="cd02573">
    <property type="entry name" value="PseudoU_synth_EcTruB"/>
    <property type="match status" value="1"/>
</dbReference>
<evidence type="ECO:0000259" key="6">
    <source>
        <dbReference type="Pfam" id="PF01509"/>
    </source>
</evidence>
<evidence type="ECO:0000256" key="5">
    <source>
        <dbReference type="HAMAP-Rule" id="MF_01080"/>
    </source>
</evidence>
<dbReference type="PANTHER" id="PTHR13767">
    <property type="entry name" value="TRNA-PSEUDOURIDINE SYNTHASE"/>
    <property type="match status" value="1"/>
</dbReference>
<dbReference type="InterPro" id="IPR036974">
    <property type="entry name" value="PUA_sf"/>
</dbReference>
<dbReference type="GO" id="GO:0160148">
    <property type="term" value="F:tRNA pseudouridine(55) synthase activity"/>
    <property type="evidence" value="ECO:0007669"/>
    <property type="project" value="UniProtKB-EC"/>
</dbReference>
<evidence type="ECO:0000313" key="10">
    <source>
        <dbReference type="Proteomes" id="UP000245802"/>
    </source>
</evidence>